<evidence type="ECO:0000313" key="6">
    <source>
        <dbReference type="Proteomes" id="UP000318447"/>
    </source>
</evidence>
<evidence type="ECO:0000313" key="5">
    <source>
        <dbReference type="Proteomes" id="UP000274082"/>
    </source>
</evidence>
<dbReference type="EMBL" id="RHLC01000011">
    <property type="protein sequence ID" value="TPP45743.1"/>
    <property type="molecule type" value="Genomic_DNA"/>
</dbReference>
<dbReference type="Proteomes" id="UP000318447">
    <property type="component" value="Unassembled WGS sequence"/>
</dbReference>
<dbReference type="EMBL" id="LR812650">
    <property type="protein sequence ID" value="CAC5432199.1"/>
    <property type="molecule type" value="Genomic_DNA"/>
</dbReference>
<evidence type="ECO:0000313" key="2">
    <source>
        <dbReference type="EMBL" id="CAC5432199.1"/>
    </source>
</evidence>
<sequence length="165" mass="18732">MSLYSEIVSDQLPAAISAVKSHLAKQSPSQLARIVFTEFITFLRKYWAWAMYFIILRKLYRILSRTNKRSSKPNRIKRSSASIPDSKDSVADLVSTPRTVDIAFLTDTAEYAPSKNQMIVGDGVIVINRNDRYVEVYERKNVAKVGSVEAEVKALLKEFAARNNR</sequence>
<dbReference type="VEuPathDB" id="TriTrypDB:LdBPK_301750.1"/>
<reference evidence="3" key="2">
    <citation type="submission" date="2019-02" db="EMBL/GenBank/DDBJ databases">
        <title>FDA dAtabase for Regulatory Grade micrObial Sequences (FDA-ARGOS): Supporting development and validation of Infectious Disease Dx tests.</title>
        <authorList>
            <person name="Duncan R."/>
            <person name="Fisher C."/>
            <person name="Tallon L.J."/>
            <person name="Sadzewicz L."/>
            <person name="Sengamalay N."/>
            <person name="Ott S."/>
            <person name="Godinez A."/>
            <person name="Nagaraj S."/>
            <person name="Nadendla S."/>
            <person name="Sichtig H."/>
        </authorList>
    </citation>
    <scope>NUCLEOTIDE SEQUENCE</scope>
    <source>
        <strain evidence="3">FDAARGOS_360</strain>
        <strain evidence="4">FDAARGOS_361</strain>
    </source>
</reference>
<dbReference type="OrthoDB" id="271002at2759"/>
<dbReference type="EMBL" id="CP029529">
    <property type="protein sequence ID" value="AYU80973.1"/>
    <property type="molecule type" value="Genomic_DNA"/>
</dbReference>
<dbReference type="Proteomes" id="UP000601710">
    <property type="component" value="Chromosome 30"/>
</dbReference>
<protein>
    <submittedName>
        <fullName evidence="2">Hypothetical_protein_conserved</fullName>
    </submittedName>
</protein>
<gene>
    <name evidence="3" type="ORF">CGC20_6875</name>
    <name evidence="4" type="ORF">CGC21_35670</name>
    <name evidence="1" type="ORF">LdCL_300022800</name>
    <name evidence="2" type="ORF">LDHU3_30.2440</name>
</gene>
<evidence type="ECO:0000313" key="1">
    <source>
        <dbReference type="EMBL" id="AYU80973.1"/>
    </source>
</evidence>
<dbReference type="AlphaFoldDB" id="A0A3Q8IFM8"/>
<dbReference type="Proteomes" id="UP000318821">
    <property type="component" value="Unassembled WGS sequence"/>
</dbReference>
<dbReference type="EMBL" id="RHLD01000008">
    <property type="protein sequence ID" value="TPP43341.1"/>
    <property type="molecule type" value="Genomic_DNA"/>
</dbReference>
<name>A0A3Q8IFM8_LEIDO</name>
<reference evidence="2" key="5">
    <citation type="submission" date="2020-06" db="EMBL/GenBank/DDBJ databases">
        <authorList>
            <person name="Camacho E."/>
            <person name="Gonzalez-de la Fuente S."/>
            <person name="Rastrojo A."/>
            <person name="Peiro-Pastor R."/>
            <person name="Solana JC."/>
            <person name="Tabera L."/>
            <person name="Gamarro F."/>
            <person name="Carrasco-Ramiro F."/>
            <person name="Requena JM."/>
            <person name="Aguado B."/>
        </authorList>
    </citation>
    <scope>NUCLEOTIDE SEQUENCE</scope>
</reference>
<evidence type="ECO:0000313" key="3">
    <source>
        <dbReference type="EMBL" id="TPP43341.1"/>
    </source>
</evidence>
<dbReference type="VEuPathDB" id="TriTrypDB:LdCL_300022800"/>
<keyword evidence="5" id="KW-1185">Reference proteome</keyword>
<dbReference type="Proteomes" id="UP000274082">
    <property type="component" value="Chromosome 30"/>
</dbReference>
<dbReference type="VEuPathDB" id="TriTrypDB:LDHU3_30.2440"/>
<evidence type="ECO:0000313" key="4">
    <source>
        <dbReference type="EMBL" id="TPP45743.1"/>
    </source>
</evidence>
<proteinExistence type="predicted"/>
<evidence type="ECO:0000313" key="7">
    <source>
        <dbReference type="Proteomes" id="UP000318821"/>
    </source>
</evidence>
<reference evidence="7" key="4">
    <citation type="submission" date="2019-02" db="EMBL/GenBank/DDBJ databases">
        <title>FDA dAtabase for Regulatory Grade micrObial Sequences (FDA-ARGOS): Supporting development and validation of Infectious Disease Dx tests.</title>
        <authorList>
            <person name="Duncan R."/>
            <person name="Fisher C."/>
            <person name="Tallon L."/>
            <person name="Sadzewicz L."/>
            <person name="Sengamalay N."/>
            <person name="Ott S."/>
            <person name="Godinez A."/>
            <person name="Nagaraj S."/>
            <person name="Vavikolanu K."/>
            <person name="Vyas G."/>
            <person name="Nadendla S."/>
            <person name="Aluvathingal J."/>
            <person name="Sichtig H."/>
        </authorList>
    </citation>
    <scope>NUCLEOTIDE SEQUENCE [LARGE SCALE GENOMIC DNA]</scope>
    <source>
        <strain evidence="7">FDAARGOS_360</strain>
    </source>
</reference>
<reference evidence="6" key="3">
    <citation type="submission" date="2019-02" db="EMBL/GenBank/DDBJ databases">
        <title>FDA dAtabase for Regulatory Grade micrObial Sequences (FDA-ARGOS): Supporting development and validation of Infectious Disease Dx tests.</title>
        <authorList>
            <person name="Duncan R."/>
            <person name="Fisher C."/>
            <person name="Tallon L."/>
            <person name="Sadzewicz L."/>
            <person name="Sengamalay N."/>
            <person name="Ott S."/>
            <person name="Godinez A."/>
            <person name="Nagaraj S."/>
            <person name="Vavikolanu K."/>
            <person name="Nadendla S."/>
            <person name="Aluvathingal J."/>
            <person name="Sichtig H."/>
        </authorList>
    </citation>
    <scope>NUCLEOTIDE SEQUENCE [LARGE SCALE GENOMIC DNA]</scope>
    <source>
        <strain evidence="6">FDAARGOS_361</strain>
    </source>
</reference>
<reference evidence="1 5" key="1">
    <citation type="journal article" date="2018" name="Sci. Rep.">
        <title>A complete Leishmania donovani reference genome identifies novel genetic variations associated with virulence.</title>
        <authorList>
            <person name="Lypaczewski P."/>
            <person name="Hoshizaki J."/>
            <person name="Zhang W.-W."/>
            <person name="McCall L.-I."/>
            <person name="Torcivia-Rodriguez J."/>
            <person name="Simonyan V."/>
            <person name="Kaur A."/>
            <person name="Dewar K."/>
            <person name="Matlashewski G."/>
        </authorList>
    </citation>
    <scope>NUCLEOTIDE SEQUENCE [LARGE SCALE GENOMIC DNA]</scope>
    <source>
        <strain evidence="1 5">LdCL</strain>
    </source>
</reference>
<organism evidence="1 5">
    <name type="scientific">Leishmania donovani</name>
    <dbReference type="NCBI Taxonomy" id="5661"/>
    <lineage>
        <taxon>Eukaryota</taxon>
        <taxon>Discoba</taxon>
        <taxon>Euglenozoa</taxon>
        <taxon>Kinetoplastea</taxon>
        <taxon>Metakinetoplastina</taxon>
        <taxon>Trypanosomatida</taxon>
        <taxon>Trypanosomatidae</taxon>
        <taxon>Leishmaniinae</taxon>
        <taxon>Leishmania</taxon>
    </lineage>
</organism>
<accession>A0A3Q8IFM8</accession>